<accession>A0ABT3FMU7</accession>
<evidence type="ECO:0000256" key="1">
    <source>
        <dbReference type="SAM" id="MobiDB-lite"/>
    </source>
</evidence>
<dbReference type="Proteomes" id="UP001207930">
    <property type="component" value="Unassembled WGS sequence"/>
</dbReference>
<feature type="compositionally biased region" description="Pro residues" evidence="1">
    <location>
        <begin position="302"/>
        <end position="312"/>
    </location>
</feature>
<feature type="compositionally biased region" description="Low complexity" evidence="1">
    <location>
        <begin position="278"/>
        <end position="301"/>
    </location>
</feature>
<dbReference type="EMBL" id="JAPDDS010000003">
    <property type="protein sequence ID" value="MCW1884586.1"/>
    <property type="molecule type" value="Genomic_DNA"/>
</dbReference>
<proteinExistence type="predicted"/>
<name>A0ABT3FMU7_9BACT</name>
<protein>
    <recommendedName>
        <fullName evidence="4">Tetratricopeptide repeat protein</fullName>
    </recommendedName>
</protein>
<feature type="compositionally biased region" description="Pro residues" evidence="1">
    <location>
        <begin position="263"/>
        <end position="277"/>
    </location>
</feature>
<dbReference type="Gene3D" id="1.25.40.10">
    <property type="entry name" value="Tetratricopeptide repeat domain"/>
    <property type="match status" value="1"/>
</dbReference>
<evidence type="ECO:0000313" key="3">
    <source>
        <dbReference type="Proteomes" id="UP001207930"/>
    </source>
</evidence>
<feature type="region of interest" description="Disordered" evidence="1">
    <location>
        <begin position="228"/>
        <end position="354"/>
    </location>
</feature>
<reference evidence="2 3" key="1">
    <citation type="submission" date="2022-10" db="EMBL/GenBank/DDBJ databases">
        <title>Luteolibacter flavescens strain MCCC 1K03193, whole genome shotgun sequencing project.</title>
        <authorList>
            <person name="Zhao G."/>
            <person name="Shen L."/>
        </authorList>
    </citation>
    <scope>NUCLEOTIDE SEQUENCE [LARGE SCALE GENOMIC DNA]</scope>
    <source>
        <strain evidence="2 3">MCCC 1K03193</strain>
    </source>
</reference>
<dbReference type="InterPro" id="IPR011990">
    <property type="entry name" value="TPR-like_helical_dom_sf"/>
</dbReference>
<dbReference type="RefSeq" id="WP_264500543.1">
    <property type="nucleotide sequence ID" value="NZ_JAPDDS010000003.1"/>
</dbReference>
<feature type="compositionally biased region" description="Basic residues" evidence="1">
    <location>
        <begin position="240"/>
        <end position="250"/>
    </location>
</feature>
<sequence length="354" mass="37812">MKPTFANEPDLKEALKENPADWETRKRLAHLLYDQERFTDAANLVWAADEIPNIDIELAFAARVLAKAAPRKSIRLLTALLELNQGKAVQNLGLANALLHHGMVLQAARFYGAAMEADPDLGNADLEHFMLWIDDEESLWGNFKNRSPRLGELPWMKRSLEESMKLTASISRHTTPIRVASLQEALGEELTNELYEQTPAKNAQPSPPPAVTIPLDRVAEKDRLFDPELGAANAPEPAKKKARPAAKKAAKTPDKPASAPKPSSGPPAPDLPPPPTVAPTAAPAAATAPRKPALPPLTAKPGGPPSGVPAPSLPGGAKAPARSPDLPGLTKLKLTPSHPSKVKMPSSVAVDDES</sequence>
<organism evidence="2 3">
    <name type="scientific">Luteolibacter flavescens</name>
    <dbReference type="NCBI Taxonomy" id="1859460"/>
    <lineage>
        <taxon>Bacteria</taxon>
        <taxon>Pseudomonadati</taxon>
        <taxon>Verrucomicrobiota</taxon>
        <taxon>Verrucomicrobiia</taxon>
        <taxon>Verrucomicrobiales</taxon>
        <taxon>Verrucomicrobiaceae</taxon>
        <taxon>Luteolibacter</taxon>
    </lineage>
</organism>
<evidence type="ECO:0008006" key="4">
    <source>
        <dbReference type="Google" id="ProtNLM"/>
    </source>
</evidence>
<evidence type="ECO:0000313" key="2">
    <source>
        <dbReference type="EMBL" id="MCW1884586.1"/>
    </source>
</evidence>
<comment type="caution">
    <text evidence="2">The sequence shown here is derived from an EMBL/GenBank/DDBJ whole genome shotgun (WGS) entry which is preliminary data.</text>
</comment>
<dbReference type="SUPFAM" id="SSF48452">
    <property type="entry name" value="TPR-like"/>
    <property type="match status" value="1"/>
</dbReference>
<keyword evidence="3" id="KW-1185">Reference proteome</keyword>
<gene>
    <name evidence="2" type="ORF">OKA04_07565</name>
</gene>